<keyword evidence="3" id="KW-0964">Secreted</keyword>
<dbReference type="InterPro" id="IPR049892">
    <property type="entry name" value="AA9"/>
</dbReference>
<proteinExistence type="inferred from homology"/>
<organism evidence="18 19">
    <name type="scientific">Marasmius oreades</name>
    <name type="common">fairy-ring Marasmius</name>
    <dbReference type="NCBI Taxonomy" id="181124"/>
    <lineage>
        <taxon>Eukaryota</taxon>
        <taxon>Fungi</taxon>
        <taxon>Dikarya</taxon>
        <taxon>Basidiomycota</taxon>
        <taxon>Agaricomycotina</taxon>
        <taxon>Agaricomycetes</taxon>
        <taxon>Agaricomycetidae</taxon>
        <taxon>Agaricales</taxon>
        <taxon>Marasmiineae</taxon>
        <taxon>Marasmiaceae</taxon>
        <taxon>Marasmius</taxon>
    </lineage>
</organism>
<dbReference type="EC" id="1.14.99.56" evidence="15"/>
<dbReference type="Proteomes" id="UP001049176">
    <property type="component" value="Chromosome 3"/>
</dbReference>
<evidence type="ECO:0000313" key="18">
    <source>
        <dbReference type="EMBL" id="KAG7095420.1"/>
    </source>
</evidence>
<dbReference type="EMBL" id="CM032183">
    <property type="protein sequence ID" value="KAG7095420.1"/>
    <property type="molecule type" value="Genomic_DNA"/>
</dbReference>
<dbReference type="PANTHER" id="PTHR33353:SF10">
    <property type="entry name" value="ENDO-BETA-1,4-GLUCANASE D"/>
    <property type="match status" value="1"/>
</dbReference>
<evidence type="ECO:0000256" key="16">
    <source>
        <dbReference type="SAM" id="SignalP"/>
    </source>
</evidence>
<evidence type="ECO:0000256" key="2">
    <source>
        <dbReference type="ARBA" id="ARBA00004613"/>
    </source>
</evidence>
<evidence type="ECO:0000256" key="7">
    <source>
        <dbReference type="ARBA" id="ARBA00023002"/>
    </source>
</evidence>
<keyword evidence="11" id="KW-0119">Carbohydrate metabolism</keyword>
<evidence type="ECO:0000256" key="9">
    <source>
        <dbReference type="ARBA" id="ARBA00023033"/>
    </source>
</evidence>
<evidence type="ECO:0000256" key="4">
    <source>
        <dbReference type="ARBA" id="ARBA00022723"/>
    </source>
</evidence>
<name>A0A9P7UVJ6_9AGAR</name>
<dbReference type="InterPro" id="IPR005103">
    <property type="entry name" value="AA9_LPMO"/>
</dbReference>
<dbReference type="RefSeq" id="XP_043011890.1">
    <property type="nucleotide sequence ID" value="XM_043150800.1"/>
</dbReference>
<dbReference type="CDD" id="cd21175">
    <property type="entry name" value="LPMO_AA9"/>
    <property type="match status" value="1"/>
</dbReference>
<keyword evidence="7" id="KW-0560">Oxidoreductase</keyword>
<dbReference type="OrthoDB" id="3496539at2759"/>
<gene>
    <name evidence="18" type="ORF">E1B28_006169</name>
</gene>
<comment type="cofactor">
    <cofactor evidence="1">
        <name>Cu(2+)</name>
        <dbReference type="ChEBI" id="CHEBI:29036"/>
    </cofactor>
</comment>
<evidence type="ECO:0000256" key="14">
    <source>
        <dbReference type="ARBA" id="ARBA00045077"/>
    </source>
</evidence>
<keyword evidence="8" id="KW-0186">Copper</keyword>
<protein>
    <recommendedName>
        <fullName evidence="15">lytic cellulose monooxygenase (C4-dehydrogenating)</fullName>
        <ecNumber evidence="15">1.14.99.56</ecNumber>
    </recommendedName>
</protein>
<dbReference type="AlphaFoldDB" id="A0A9P7UVJ6"/>
<evidence type="ECO:0000256" key="11">
    <source>
        <dbReference type="ARBA" id="ARBA00023277"/>
    </source>
</evidence>
<reference evidence="18" key="1">
    <citation type="journal article" date="2021" name="Genome Biol. Evol.">
        <title>The assembled and annotated genome of the fairy-ring fungus Marasmius oreades.</title>
        <authorList>
            <person name="Hiltunen M."/>
            <person name="Ament-Velasquez S.L."/>
            <person name="Johannesson H."/>
        </authorList>
    </citation>
    <scope>NUCLEOTIDE SEQUENCE</scope>
    <source>
        <strain evidence="18">03SP1</strain>
    </source>
</reference>
<accession>A0A9P7UVJ6</accession>
<dbReference type="KEGG" id="more:E1B28_006169"/>
<dbReference type="GO" id="GO:0030245">
    <property type="term" value="P:cellulose catabolic process"/>
    <property type="evidence" value="ECO:0007669"/>
    <property type="project" value="UniProtKB-KW"/>
</dbReference>
<evidence type="ECO:0000256" key="15">
    <source>
        <dbReference type="ARBA" id="ARBA00047174"/>
    </source>
</evidence>
<keyword evidence="12" id="KW-0624">Polysaccharide degradation</keyword>
<dbReference type="Pfam" id="PF03443">
    <property type="entry name" value="AA9"/>
    <property type="match status" value="1"/>
</dbReference>
<evidence type="ECO:0000313" key="19">
    <source>
        <dbReference type="Proteomes" id="UP001049176"/>
    </source>
</evidence>
<keyword evidence="6" id="KW-0136">Cellulose degradation</keyword>
<dbReference type="PANTHER" id="PTHR33353">
    <property type="entry name" value="PUTATIVE (AFU_ORTHOLOGUE AFUA_1G12560)-RELATED"/>
    <property type="match status" value="1"/>
</dbReference>
<evidence type="ECO:0000256" key="8">
    <source>
        <dbReference type="ARBA" id="ARBA00023008"/>
    </source>
</evidence>
<feature type="chain" id="PRO_5040118708" description="lytic cellulose monooxygenase (C4-dehydrogenating)" evidence="16">
    <location>
        <begin position="22"/>
        <end position="233"/>
    </location>
</feature>
<sequence>MFSTGKLSALAALALLPIVNAHYTFPSLKVNGVITPAWVNVRKTNNYNSRNPVIDVMSADFRCYNSETNAGASTIQVAAGAQLGIQSDGTIYHPGVVNVYMAKATGDINSFKGDGAVWFKVHEEPAVTDGGTSINWPSYNAPGITFTVPKNLPSGQYLVRMEHIALHSASTFQGAQFYISCAQVEITGGGNGTPGPLVAIPGVYNGREPGILINIYYPIPATYQQPGPRPWTG</sequence>
<feature type="domain" description="Auxiliary Activity family 9 catalytic" evidence="17">
    <location>
        <begin position="22"/>
        <end position="219"/>
    </location>
</feature>
<keyword evidence="9" id="KW-0503">Monooxygenase</keyword>
<keyword evidence="4" id="KW-0479">Metal-binding</keyword>
<keyword evidence="5 16" id="KW-0732">Signal</keyword>
<dbReference type="GO" id="GO:0046872">
    <property type="term" value="F:metal ion binding"/>
    <property type="evidence" value="ECO:0007669"/>
    <property type="project" value="UniProtKB-KW"/>
</dbReference>
<comment type="catalytic activity">
    <reaction evidence="14">
        <text>[(1-&gt;4)-beta-D-glucosyl]n+m + reduced acceptor + O2 = 4-dehydro-beta-D-glucosyl-[(1-&gt;4)-beta-D-glucosyl]n-1 + [(1-&gt;4)-beta-D-glucosyl]m + acceptor + H2O.</text>
        <dbReference type="EC" id="1.14.99.56"/>
    </reaction>
</comment>
<dbReference type="GO" id="GO:0004497">
    <property type="term" value="F:monooxygenase activity"/>
    <property type="evidence" value="ECO:0007669"/>
    <property type="project" value="UniProtKB-KW"/>
</dbReference>
<evidence type="ECO:0000256" key="12">
    <source>
        <dbReference type="ARBA" id="ARBA00023326"/>
    </source>
</evidence>
<evidence type="ECO:0000256" key="10">
    <source>
        <dbReference type="ARBA" id="ARBA00023157"/>
    </source>
</evidence>
<comment type="subcellular location">
    <subcellularLocation>
        <location evidence="2">Secreted</location>
    </subcellularLocation>
</comment>
<feature type="signal peptide" evidence="16">
    <location>
        <begin position="1"/>
        <end position="21"/>
    </location>
</feature>
<dbReference type="Gene3D" id="2.70.50.70">
    <property type="match status" value="1"/>
</dbReference>
<dbReference type="GO" id="GO:0005576">
    <property type="term" value="C:extracellular region"/>
    <property type="evidence" value="ECO:0007669"/>
    <property type="project" value="UniProtKB-SubCell"/>
</dbReference>
<dbReference type="GeneID" id="66075245"/>
<evidence type="ECO:0000256" key="3">
    <source>
        <dbReference type="ARBA" id="ARBA00022525"/>
    </source>
</evidence>
<keyword evidence="10" id="KW-1015">Disulfide bond</keyword>
<evidence type="ECO:0000256" key="1">
    <source>
        <dbReference type="ARBA" id="ARBA00001973"/>
    </source>
</evidence>
<keyword evidence="19" id="KW-1185">Reference proteome</keyword>
<comment type="similarity">
    <text evidence="13">Belongs to the polysaccharide monooxygenase AA9 family.</text>
</comment>
<evidence type="ECO:0000256" key="13">
    <source>
        <dbReference type="ARBA" id="ARBA00044502"/>
    </source>
</evidence>
<comment type="caution">
    <text evidence="18">The sequence shown here is derived from an EMBL/GenBank/DDBJ whole genome shotgun (WGS) entry which is preliminary data.</text>
</comment>
<evidence type="ECO:0000256" key="5">
    <source>
        <dbReference type="ARBA" id="ARBA00022729"/>
    </source>
</evidence>
<evidence type="ECO:0000259" key="17">
    <source>
        <dbReference type="Pfam" id="PF03443"/>
    </source>
</evidence>
<evidence type="ECO:0000256" key="6">
    <source>
        <dbReference type="ARBA" id="ARBA00023001"/>
    </source>
</evidence>